<feature type="transmembrane region" description="Helical" evidence="1">
    <location>
        <begin position="37"/>
        <end position="54"/>
    </location>
</feature>
<keyword evidence="1" id="KW-0472">Membrane</keyword>
<feature type="transmembrane region" description="Helical" evidence="1">
    <location>
        <begin position="60"/>
        <end position="79"/>
    </location>
</feature>
<dbReference type="AlphaFoldDB" id="A0A0B7MI53"/>
<sequence>MIEFLQGFGILCGYFFVCASVALLLRRFARIPSEVFRKILHIILLCSLFVWIYAFQTWWIASLAALIFIAIVFPLLSLAEKLDCYSELLTERRNGEIKHSLILVFSMFAILNSICWGWLGERWLVLACICAWGFGDARLPL</sequence>
<keyword evidence="3" id="KW-1185">Reference proteome</keyword>
<keyword evidence="2" id="KW-0808">Transferase</keyword>
<accession>A0A0B7MI53</accession>
<feature type="transmembrane region" description="Helical" evidence="1">
    <location>
        <begin position="6"/>
        <end position="25"/>
    </location>
</feature>
<keyword evidence="1" id="KW-0812">Transmembrane</keyword>
<evidence type="ECO:0000256" key="1">
    <source>
        <dbReference type="SAM" id="Phobius"/>
    </source>
</evidence>
<organism evidence="2 3">
    <name type="scientific">Syntrophaceticus schinkii</name>
    <dbReference type="NCBI Taxonomy" id="499207"/>
    <lineage>
        <taxon>Bacteria</taxon>
        <taxon>Bacillati</taxon>
        <taxon>Bacillota</taxon>
        <taxon>Clostridia</taxon>
        <taxon>Thermoanaerobacterales</taxon>
        <taxon>Thermoanaerobacterales Family III. Incertae Sedis</taxon>
        <taxon>Syntrophaceticus</taxon>
    </lineage>
</organism>
<gene>
    <name evidence="2" type="ORF">SSCH_1340014</name>
</gene>
<reference evidence="3" key="1">
    <citation type="submission" date="2015-01" db="EMBL/GenBank/DDBJ databases">
        <authorList>
            <person name="Manzoor Shahid"/>
            <person name="Zubair Saima"/>
        </authorList>
    </citation>
    <scope>NUCLEOTIDE SEQUENCE [LARGE SCALE GENOMIC DNA]</scope>
    <source>
        <strain evidence="3">Sp3</strain>
    </source>
</reference>
<proteinExistence type="predicted"/>
<evidence type="ECO:0000313" key="2">
    <source>
        <dbReference type="EMBL" id="CEO87918.1"/>
    </source>
</evidence>
<dbReference type="Proteomes" id="UP000046155">
    <property type="component" value="Unassembled WGS sequence"/>
</dbReference>
<keyword evidence="2" id="KW-0548">Nucleotidyltransferase</keyword>
<keyword evidence="1" id="KW-1133">Transmembrane helix</keyword>
<dbReference type="EMBL" id="CDRZ01000040">
    <property type="protein sequence ID" value="CEO87918.1"/>
    <property type="molecule type" value="Genomic_DNA"/>
</dbReference>
<evidence type="ECO:0000313" key="3">
    <source>
        <dbReference type="Proteomes" id="UP000046155"/>
    </source>
</evidence>
<dbReference type="GO" id="GO:0016779">
    <property type="term" value="F:nucleotidyltransferase activity"/>
    <property type="evidence" value="ECO:0007669"/>
    <property type="project" value="UniProtKB-KW"/>
</dbReference>
<name>A0A0B7MI53_9FIRM</name>
<feature type="transmembrane region" description="Helical" evidence="1">
    <location>
        <begin position="100"/>
        <end position="119"/>
    </location>
</feature>
<dbReference type="RefSeq" id="WP_198142125.1">
    <property type="nucleotide sequence ID" value="NZ_CDRZ01000040.1"/>
</dbReference>
<protein>
    <submittedName>
        <fullName evidence="2">Phosphatidate cytidylyltransferase</fullName>
    </submittedName>
</protein>